<gene>
    <name evidence="2" type="ORF">PR048_016986</name>
</gene>
<name>A0ABQ9H891_9NEOP</name>
<proteinExistence type="predicted"/>
<dbReference type="EMBL" id="JARBHB010000006">
    <property type="protein sequence ID" value="KAJ8880516.1"/>
    <property type="molecule type" value="Genomic_DNA"/>
</dbReference>
<dbReference type="Proteomes" id="UP001159363">
    <property type="component" value="Chromosome 5"/>
</dbReference>
<accession>A0ABQ9H891</accession>
<feature type="compositionally biased region" description="Low complexity" evidence="1">
    <location>
        <begin position="8"/>
        <end position="21"/>
    </location>
</feature>
<protein>
    <submittedName>
        <fullName evidence="2">Uncharacterized protein</fullName>
    </submittedName>
</protein>
<sequence length="152" mass="17181">MREGRAVGATSLSSSWSSEPSRGGGWGMNSPKKSARCSPVDRCVFRLLRRSMEVGVENEVTVTTTCVYLHNFFRKRAISRHLYSPQGTFETDIQDGSIIPGTWHNVIQGDSVLKPMKNIPHRNPQEAKAIRDEFIGYFMSDEGRVPWQDRHA</sequence>
<organism evidence="2 3">
    <name type="scientific">Dryococelus australis</name>
    <dbReference type="NCBI Taxonomy" id="614101"/>
    <lineage>
        <taxon>Eukaryota</taxon>
        <taxon>Metazoa</taxon>
        <taxon>Ecdysozoa</taxon>
        <taxon>Arthropoda</taxon>
        <taxon>Hexapoda</taxon>
        <taxon>Insecta</taxon>
        <taxon>Pterygota</taxon>
        <taxon>Neoptera</taxon>
        <taxon>Polyneoptera</taxon>
        <taxon>Phasmatodea</taxon>
        <taxon>Verophasmatodea</taxon>
        <taxon>Anareolatae</taxon>
        <taxon>Phasmatidae</taxon>
        <taxon>Eurycanthinae</taxon>
        <taxon>Dryococelus</taxon>
    </lineage>
</organism>
<evidence type="ECO:0000313" key="3">
    <source>
        <dbReference type="Proteomes" id="UP001159363"/>
    </source>
</evidence>
<evidence type="ECO:0000256" key="1">
    <source>
        <dbReference type="SAM" id="MobiDB-lite"/>
    </source>
</evidence>
<comment type="caution">
    <text evidence="2">The sequence shown here is derived from an EMBL/GenBank/DDBJ whole genome shotgun (WGS) entry which is preliminary data.</text>
</comment>
<keyword evidence="3" id="KW-1185">Reference proteome</keyword>
<feature type="region of interest" description="Disordered" evidence="1">
    <location>
        <begin position="1"/>
        <end position="36"/>
    </location>
</feature>
<reference evidence="2 3" key="1">
    <citation type="submission" date="2023-02" db="EMBL/GenBank/DDBJ databases">
        <title>LHISI_Scaffold_Assembly.</title>
        <authorList>
            <person name="Stuart O.P."/>
            <person name="Cleave R."/>
            <person name="Magrath M.J.L."/>
            <person name="Mikheyev A.S."/>
        </authorList>
    </citation>
    <scope>NUCLEOTIDE SEQUENCE [LARGE SCALE GENOMIC DNA]</scope>
    <source>
        <strain evidence="2">Daus_M_001</strain>
        <tissue evidence="2">Leg muscle</tissue>
    </source>
</reference>
<evidence type="ECO:0000313" key="2">
    <source>
        <dbReference type="EMBL" id="KAJ8880516.1"/>
    </source>
</evidence>